<sequence length="1011" mass="115134">MENCVIKNSKRPYHSTMGPLLEDFNTLSKRRKKLFDNINTQIDTLIKLLQDTDDKLNSNHLNHLNNHNLNGLSHHCDQVNNKSNELNGLNHTNDTHTTNGVDSEVHNHVNDYTKGNEHNGINETKEVVLTDRSSGTDDETVTLTERSDIKSENPPENNKEQNSSGKFEPSDSKIAAKYDSSDTGNETSSTDFNNEQSLCECKKQLIRDLASTVKSYDIYRKINRSLKVFNVQFNDMGRSLLGNCSKDSHELLSPVKLDERLVCRMIGMHLLHYGLFDVYEQLKLESERLWGANHIGTIGSVMVTAYRTLHGLLDQIRNGDIDPVLEWTKLQYDSSNLHIQRFNEIMINLYKIRFLSFLYNFKPSLNGCKEQNNTNGNPDSDIIQQVKNSGITSLWKIHNDEIGKLVTQLILGENKPTESEFDELKNKTIKMFTKLFCESGILIKKPPNYDKRPLLSQVVDEQFSYNTETKTEELPEEESPKLEDCLKINDNTTLLFAYRPILNDQANRSCRVKYNSWLLALGTELETTVTKPAPEFYKTPLRRDWLNLSEKIRPKQPKMAYRYLNSKSLENGRRINFIRNKLCNNSTLDQSPSMSKSVLITTLCDPETFCRQNLSISDNMLNNIPYYVENQLTEDETSSLGMYTDPGDWTSSRIDRTTTVLIATGSEESEEGILGLSNMGRLIENYSSSVSSEESSQRTTPTFSLTVFAGPSIFRDSRLSSQLMEADIISQRLLNVSPGSRIRIRVPTLTEEELRSPPMRETLISPYEPPAAEPPAVVEEEEQASTTIERSSITLRDILRMIMRGLRVETQSTVVRFRGSRQQQNLEDSRTSPNDSDSPKDKVTTHKRLIRPKSSTKSESQVDSDYIKVHLPYESPLSVVTCAGHVTFPYLLDVLKVLFKERCEVSSKVGMWLKSNQQLPVESDLGPAFHFHSYLTCAVSKDQTSNENLPIMLSCGHVICKICHDRLSGKRRKRLFKCPMCPTMVEPNQVNSIKNNKFSDNGTLPRLELQP</sequence>
<keyword evidence="1" id="KW-0862">Zinc</keyword>
<dbReference type="GO" id="GO:0008270">
    <property type="term" value="F:zinc ion binding"/>
    <property type="evidence" value="ECO:0007669"/>
    <property type="project" value="UniProtKB-KW"/>
</dbReference>
<evidence type="ECO:0000256" key="2">
    <source>
        <dbReference type="SAM" id="MobiDB-lite"/>
    </source>
</evidence>
<dbReference type="OMA" id="ILRMIMR"/>
<dbReference type="SUPFAM" id="SSF57850">
    <property type="entry name" value="RING/U-box"/>
    <property type="match status" value="1"/>
</dbReference>
<feature type="domain" description="RING-type" evidence="3">
    <location>
        <begin position="937"/>
        <end position="981"/>
    </location>
</feature>
<dbReference type="EMBL" id="CR940347">
    <property type="protein sequence ID" value="CAI73267.1"/>
    <property type="molecule type" value="Genomic_DNA"/>
</dbReference>
<evidence type="ECO:0000313" key="4">
    <source>
        <dbReference type="EMBL" id="CAI73267.1"/>
    </source>
</evidence>
<dbReference type="GO" id="GO:0005634">
    <property type="term" value="C:nucleus"/>
    <property type="evidence" value="ECO:0007669"/>
    <property type="project" value="TreeGrafter"/>
</dbReference>
<feature type="region of interest" description="Disordered" evidence="2">
    <location>
        <begin position="761"/>
        <end position="785"/>
    </location>
</feature>
<feature type="compositionally biased region" description="Basic and acidic residues" evidence="2">
    <location>
        <begin position="168"/>
        <end position="180"/>
    </location>
</feature>
<accession>Q4UI22</accession>
<dbReference type="OrthoDB" id="1933281at2759"/>
<dbReference type="GO" id="GO:0005737">
    <property type="term" value="C:cytoplasm"/>
    <property type="evidence" value="ECO:0007669"/>
    <property type="project" value="TreeGrafter"/>
</dbReference>
<protein>
    <recommendedName>
        <fullName evidence="3">RING-type domain-containing protein</fullName>
    </recommendedName>
</protein>
<feature type="region of interest" description="Disordered" evidence="2">
    <location>
        <begin position="992"/>
        <end position="1011"/>
    </location>
</feature>
<dbReference type="InterPro" id="IPR001841">
    <property type="entry name" value="Znf_RING"/>
</dbReference>
<dbReference type="PANTHER" id="PTHR12170">
    <property type="entry name" value="MACROPHAGE ERYTHROBLAST ATTACHER-RELATED"/>
    <property type="match status" value="1"/>
</dbReference>
<dbReference type="Proteomes" id="UP000001950">
    <property type="component" value="Chromosome 1"/>
</dbReference>
<feature type="compositionally biased region" description="Polar residues" evidence="2">
    <location>
        <begin position="992"/>
        <end position="1002"/>
    </location>
</feature>
<dbReference type="InterPro" id="IPR013083">
    <property type="entry name" value="Znf_RING/FYVE/PHD"/>
</dbReference>
<keyword evidence="1" id="KW-0479">Metal-binding</keyword>
<keyword evidence="1" id="KW-0863">Zinc-finger</keyword>
<dbReference type="GO" id="GO:0034657">
    <property type="term" value="C:GID complex"/>
    <property type="evidence" value="ECO:0007669"/>
    <property type="project" value="TreeGrafter"/>
</dbReference>
<dbReference type="AlphaFoldDB" id="Q4UI22"/>
<feature type="compositionally biased region" description="Basic and acidic residues" evidence="2">
    <location>
        <begin position="103"/>
        <end position="117"/>
    </location>
</feature>
<evidence type="ECO:0000259" key="3">
    <source>
        <dbReference type="PROSITE" id="PS50089"/>
    </source>
</evidence>
<dbReference type="KEGG" id="tan:TA05905"/>
<evidence type="ECO:0000256" key="1">
    <source>
        <dbReference type="PROSITE-ProRule" id="PRU00175"/>
    </source>
</evidence>
<dbReference type="PANTHER" id="PTHR12170:SF3">
    <property type="entry name" value="GH10162P"/>
    <property type="match status" value="1"/>
</dbReference>
<dbReference type="GO" id="GO:0004842">
    <property type="term" value="F:ubiquitin-protein transferase activity"/>
    <property type="evidence" value="ECO:0007669"/>
    <property type="project" value="InterPro"/>
</dbReference>
<feature type="compositionally biased region" description="Polar residues" evidence="2">
    <location>
        <begin position="817"/>
        <end position="836"/>
    </location>
</feature>
<dbReference type="GO" id="GO:0043161">
    <property type="term" value="P:proteasome-mediated ubiquitin-dependent protein catabolic process"/>
    <property type="evidence" value="ECO:0007669"/>
    <property type="project" value="InterPro"/>
</dbReference>
<keyword evidence="5" id="KW-1185">Reference proteome</keyword>
<dbReference type="eggNOG" id="KOG2817">
    <property type="taxonomic scope" value="Eukaryota"/>
</dbReference>
<name>Q4UI22_THEAN</name>
<feature type="compositionally biased region" description="Basic and acidic residues" evidence="2">
    <location>
        <begin position="145"/>
        <end position="159"/>
    </location>
</feature>
<gene>
    <name evidence="4" type="ORF">TA05905</name>
</gene>
<dbReference type="InterPro" id="IPR045098">
    <property type="entry name" value="Fyv10_fam"/>
</dbReference>
<feature type="region of interest" description="Disordered" evidence="2">
    <location>
        <begin position="82"/>
        <end position="193"/>
    </location>
</feature>
<organism evidence="4 5">
    <name type="scientific">Theileria annulata</name>
    <dbReference type="NCBI Taxonomy" id="5874"/>
    <lineage>
        <taxon>Eukaryota</taxon>
        <taxon>Sar</taxon>
        <taxon>Alveolata</taxon>
        <taxon>Apicomplexa</taxon>
        <taxon>Aconoidasida</taxon>
        <taxon>Piroplasmida</taxon>
        <taxon>Theileriidae</taxon>
        <taxon>Theileria</taxon>
    </lineage>
</organism>
<dbReference type="InParanoid" id="Q4UI22"/>
<proteinExistence type="predicted"/>
<dbReference type="VEuPathDB" id="PiroplasmaDB:TA05905"/>
<dbReference type="STRING" id="5874.Q4UI22"/>
<dbReference type="SMART" id="SM00184">
    <property type="entry name" value="RING"/>
    <property type="match status" value="1"/>
</dbReference>
<feature type="compositionally biased region" description="Polar residues" evidence="2">
    <location>
        <begin position="181"/>
        <end position="193"/>
    </location>
</feature>
<evidence type="ECO:0000313" key="5">
    <source>
        <dbReference type="Proteomes" id="UP000001950"/>
    </source>
</evidence>
<dbReference type="Gene3D" id="3.30.40.10">
    <property type="entry name" value="Zinc/RING finger domain, C3HC4 (zinc finger)"/>
    <property type="match status" value="1"/>
</dbReference>
<dbReference type="RefSeq" id="XP_953944.1">
    <property type="nucleotide sequence ID" value="XM_948851.1"/>
</dbReference>
<dbReference type="GeneID" id="3864284"/>
<reference evidence="4 5" key="1">
    <citation type="journal article" date="2005" name="Science">
        <title>Genome of the host-cell transforming parasite Theileria annulata compared with T. parva.</title>
        <authorList>
            <person name="Pain A."/>
            <person name="Renauld H."/>
            <person name="Berriman M."/>
            <person name="Murphy L."/>
            <person name="Yeats C.A."/>
            <person name="Weir W."/>
            <person name="Kerhornou A."/>
            <person name="Aslett M."/>
            <person name="Bishop R."/>
            <person name="Bouchier C."/>
            <person name="Cochet M."/>
            <person name="Coulson R.M.R."/>
            <person name="Cronin A."/>
            <person name="de Villiers E.P."/>
            <person name="Fraser A."/>
            <person name="Fosker N."/>
            <person name="Gardner M."/>
            <person name="Goble A."/>
            <person name="Griffiths-Jones S."/>
            <person name="Harris D.E."/>
            <person name="Katzer F."/>
            <person name="Larke N."/>
            <person name="Lord A."/>
            <person name="Maser P."/>
            <person name="McKellar S."/>
            <person name="Mooney P."/>
            <person name="Morton F."/>
            <person name="Nene V."/>
            <person name="O'Neil S."/>
            <person name="Price C."/>
            <person name="Quail M.A."/>
            <person name="Rabbinowitsch E."/>
            <person name="Rawlings N.D."/>
            <person name="Rutter S."/>
            <person name="Saunders D."/>
            <person name="Seeger K."/>
            <person name="Shah T."/>
            <person name="Squares R."/>
            <person name="Squares S."/>
            <person name="Tivey A."/>
            <person name="Walker A.R."/>
            <person name="Woodward J."/>
            <person name="Dobbelaere D.A.E."/>
            <person name="Langsley G."/>
            <person name="Rajandream M.A."/>
            <person name="McKeever D."/>
            <person name="Shiels B."/>
            <person name="Tait A."/>
            <person name="Barrell B.G."/>
            <person name="Hall N."/>
        </authorList>
    </citation>
    <scope>NUCLEOTIDE SEQUENCE [LARGE SCALE GENOMIC DNA]</scope>
    <source>
        <strain evidence="5">Ankara</strain>
    </source>
</reference>
<feature type="region of interest" description="Disordered" evidence="2">
    <location>
        <begin position="817"/>
        <end position="857"/>
    </location>
</feature>
<dbReference type="PROSITE" id="PS50089">
    <property type="entry name" value="ZF_RING_2"/>
    <property type="match status" value="1"/>
</dbReference>
<feature type="compositionally biased region" description="Polar residues" evidence="2">
    <location>
        <begin position="82"/>
        <end position="101"/>
    </location>
</feature>